<keyword evidence="1" id="KW-1133">Transmembrane helix</keyword>
<evidence type="ECO:0008006" key="5">
    <source>
        <dbReference type="Google" id="ProtNLM"/>
    </source>
</evidence>
<reference evidence="3 4" key="1">
    <citation type="submission" date="2015-01" db="EMBL/GenBank/DDBJ databases">
        <title>The Genome Sequence of Exophiala xenobiotica CBS118157.</title>
        <authorList>
            <consortium name="The Broad Institute Genomics Platform"/>
            <person name="Cuomo C."/>
            <person name="de Hoog S."/>
            <person name="Gorbushina A."/>
            <person name="Stielow B."/>
            <person name="Teixiera M."/>
            <person name="Abouelleil A."/>
            <person name="Chapman S.B."/>
            <person name="Priest M."/>
            <person name="Young S.K."/>
            <person name="Wortman J."/>
            <person name="Nusbaum C."/>
            <person name="Birren B."/>
        </authorList>
    </citation>
    <scope>NUCLEOTIDE SEQUENCE [LARGE SCALE GENOMIC DNA]</scope>
    <source>
        <strain evidence="3 4">CBS 118157</strain>
    </source>
</reference>
<name>A0A0D2EV02_9EURO</name>
<dbReference type="AlphaFoldDB" id="A0A0D2EV02"/>
<organism evidence="3 4">
    <name type="scientific">Exophiala xenobiotica</name>
    <dbReference type="NCBI Taxonomy" id="348802"/>
    <lineage>
        <taxon>Eukaryota</taxon>
        <taxon>Fungi</taxon>
        <taxon>Dikarya</taxon>
        <taxon>Ascomycota</taxon>
        <taxon>Pezizomycotina</taxon>
        <taxon>Eurotiomycetes</taxon>
        <taxon>Chaetothyriomycetidae</taxon>
        <taxon>Chaetothyriales</taxon>
        <taxon>Herpotrichiellaceae</taxon>
        <taxon>Exophiala</taxon>
    </lineage>
</organism>
<keyword evidence="2" id="KW-0732">Signal</keyword>
<protein>
    <recommendedName>
        <fullName evidence="5">Major facilitator superfamily (MFS) profile domain-containing protein</fullName>
    </recommendedName>
</protein>
<dbReference type="OrthoDB" id="5332384at2759"/>
<dbReference type="EMBL" id="KN847318">
    <property type="protein sequence ID" value="KIW58590.1"/>
    <property type="molecule type" value="Genomic_DNA"/>
</dbReference>
<accession>A0A0D2EV02</accession>
<dbReference type="GeneID" id="25325003"/>
<gene>
    <name evidence="3" type="ORF">PV05_03095</name>
</gene>
<evidence type="ECO:0000256" key="1">
    <source>
        <dbReference type="SAM" id="Phobius"/>
    </source>
</evidence>
<dbReference type="HOGENOM" id="CLU_874466_0_0_1"/>
<feature type="signal peptide" evidence="2">
    <location>
        <begin position="1"/>
        <end position="23"/>
    </location>
</feature>
<keyword evidence="1" id="KW-0472">Membrane</keyword>
<feature type="transmembrane region" description="Helical" evidence="1">
    <location>
        <begin position="274"/>
        <end position="292"/>
    </location>
</feature>
<evidence type="ECO:0000256" key="2">
    <source>
        <dbReference type="SAM" id="SignalP"/>
    </source>
</evidence>
<keyword evidence="4" id="KW-1185">Reference proteome</keyword>
<feature type="transmembrane region" description="Helical" evidence="1">
    <location>
        <begin position="209"/>
        <end position="226"/>
    </location>
</feature>
<feature type="transmembrane region" description="Helical" evidence="1">
    <location>
        <begin position="298"/>
        <end position="316"/>
    </location>
</feature>
<feature type="chain" id="PRO_5002241431" description="Major facilitator superfamily (MFS) profile domain-containing protein" evidence="2">
    <location>
        <begin position="24"/>
        <end position="318"/>
    </location>
</feature>
<evidence type="ECO:0000313" key="4">
    <source>
        <dbReference type="Proteomes" id="UP000054342"/>
    </source>
</evidence>
<proteinExistence type="predicted"/>
<dbReference type="Proteomes" id="UP000054342">
    <property type="component" value="Unassembled WGS sequence"/>
</dbReference>
<dbReference type="RefSeq" id="XP_013319174.1">
    <property type="nucleotide sequence ID" value="XM_013463720.1"/>
</dbReference>
<sequence length="318" mass="33622">MHCRSLLASTASALFCFLSIAAAQSFNTANVRLTFYSFVDNTDNLDGDCTANCNAGGTAGNLQLAMQCPGRSGLAGGIGTQDSPITAASAGDGLPVAECGSFYVPYLQKWFTYEDSCTDCQADPPHFDLFAGGSPDNNFCPNICACEDQLTPGGDTCIYTDISDGGGLTVSGTFVLQEQPSIFNITTSGQASIMKKPLEAKMPSPTENLPIYLLSSIVFLGAFSRFTHGVYTPQWYAFQEYHSPDDGSTVATITPIIDTLVGLSLLFGSRPLRLLGAATSVVFISLGLTMQIQAGKSYGPDIALIALATIALFSQLRR</sequence>
<evidence type="ECO:0000313" key="3">
    <source>
        <dbReference type="EMBL" id="KIW58590.1"/>
    </source>
</evidence>
<keyword evidence="1" id="KW-0812">Transmembrane</keyword>